<dbReference type="RefSeq" id="XP_017997278.1">
    <property type="nucleotide sequence ID" value="XM_018141367.1"/>
</dbReference>
<accession>A0A0N1NYK1</accession>
<keyword evidence="2" id="KW-1185">Reference proteome</keyword>
<organism evidence="1 2">
    <name type="scientific">Cyphellophora attinorum</name>
    <dbReference type="NCBI Taxonomy" id="1664694"/>
    <lineage>
        <taxon>Eukaryota</taxon>
        <taxon>Fungi</taxon>
        <taxon>Dikarya</taxon>
        <taxon>Ascomycota</taxon>
        <taxon>Pezizomycotina</taxon>
        <taxon>Eurotiomycetes</taxon>
        <taxon>Chaetothyriomycetidae</taxon>
        <taxon>Chaetothyriales</taxon>
        <taxon>Cyphellophoraceae</taxon>
        <taxon>Cyphellophora</taxon>
    </lineage>
</organism>
<dbReference type="Proteomes" id="UP000038010">
    <property type="component" value="Unassembled WGS sequence"/>
</dbReference>
<dbReference type="AlphaFoldDB" id="A0A0N1NYK1"/>
<dbReference type="EMBL" id="LFJN01000025">
    <property type="protein sequence ID" value="KPI37315.1"/>
    <property type="molecule type" value="Genomic_DNA"/>
</dbReference>
<evidence type="ECO:0000313" key="1">
    <source>
        <dbReference type="EMBL" id="KPI37315.1"/>
    </source>
</evidence>
<gene>
    <name evidence="1" type="ORF">AB675_1472</name>
</gene>
<comment type="caution">
    <text evidence="1">The sequence shown here is derived from an EMBL/GenBank/DDBJ whole genome shotgun (WGS) entry which is preliminary data.</text>
</comment>
<proteinExistence type="predicted"/>
<reference evidence="1 2" key="1">
    <citation type="submission" date="2015-06" db="EMBL/GenBank/DDBJ databases">
        <title>Draft genome of the ant-associated black yeast Phialophora attae CBS 131958.</title>
        <authorList>
            <person name="Moreno L.F."/>
            <person name="Stielow B.J."/>
            <person name="de Hoog S."/>
            <person name="Vicente V.A."/>
            <person name="Weiss V.A."/>
            <person name="de Vries M."/>
            <person name="Cruz L.M."/>
            <person name="Souza E.M."/>
        </authorList>
    </citation>
    <scope>NUCLEOTIDE SEQUENCE [LARGE SCALE GENOMIC DNA]</scope>
    <source>
        <strain evidence="1 2">CBS 131958</strain>
    </source>
</reference>
<name>A0A0N1NYK1_9EURO</name>
<evidence type="ECO:0000313" key="2">
    <source>
        <dbReference type="Proteomes" id="UP000038010"/>
    </source>
</evidence>
<dbReference type="GeneID" id="28733247"/>
<protein>
    <submittedName>
        <fullName evidence="1">Uncharacterized protein</fullName>
    </submittedName>
</protein>
<sequence>MSIGRDAFARAAEYSENQRYQRLWEQAHREGDWYAMQLENMAFEDEVKRLAKEKALAHEAEMKKVRKIEWAAEEEMQRRKEIVEGKKAVRFADEVEAGPSSNIEITKPLKAKVRDRSTGSMDYEDNLPIPPAPFGWL</sequence>
<dbReference type="VEuPathDB" id="FungiDB:AB675_1472"/>